<feature type="domain" description="Acyl-protein synthetase LuxE" evidence="1">
    <location>
        <begin position="14"/>
        <end position="350"/>
    </location>
</feature>
<dbReference type="InterPro" id="IPR007534">
    <property type="entry name" value="LuxE"/>
</dbReference>
<evidence type="ECO:0000259" key="1">
    <source>
        <dbReference type="Pfam" id="PF04443"/>
    </source>
</evidence>
<dbReference type="Proteomes" id="UP000441354">
    <property type="component" value="Unassembled WGS sequence"/>
</dbReference>
<dbReference type="OrthoDB" id="182577at2"/>
<dbReference type="GO" id="GO:0047474">
    <property type="term" value="F:long-chain fatty acid--protein ligase activity"/>
    <property type="evidence" value="ECO:0007669"/>
    <property type="project" value="InterPro"/>
</dbReference>
<organism evidence="2 3">
    <name type="scientific">Bacillus mesophilum</name>
    <dbReference type="NCBI Taxonomy" id="1071718"/>
    <lineage>
        <taxon>Bacteria</taxon>
        <taxon>Bacillati</taxon>
        <taxon>Bacillota</taxon>
        <taxon>Bacilli</taxon>
        <taxon>Bacillales</taxon>
        <taxon>Bacillaceae</taxon>
        <taxon>Bacillus</taxon>
    </lineage>
</organism>
<dbReference type="InterPro" id="IPR042099">
    <property type="entry name" value="ANL_N_sf"/>
</dbReference>
<keyword evidence="2" id="KW-0436">Ligase</keyword>
<evidence type="ECO:0000313" key="3">
    <source>
        <dbReference type="Proteomes" id="UP000441354"/>
    </source>
</evidence>
<proteinExistence type="predicted"/>
<accession>A0A7V7RQS7</accession>
<sequence>MTQKELIASIQQFIQNEHSHDFNELALQLFRYQFEHNLPFQRFSKQKRKTPRNVKSWRDIPSVPIQAFKDVPLSCISTEQAEATFMTSGTTKQIKGKHYHPTLTVFDSSMITNFKKRFMKEQKAIKMGILFPDHEEMPNSSLARYLFLAKEFLGTSESKYLLSGNGINFELLLEELKISQQSGEAYALLGASFSFVHLIDYLQEKKLYFKLPKGSRILDTGGYKNQSRHVETEEFYSALKTHLGVEKSDCINMYGMTELSTQFYDDGNEDSPSVKSGPHWIRTRVINPLTGLDVPFGKNGVLVHYDLANFNSALSILTEDLGVETDKGFHLLGRVQGSEQKGCSLAVDEFLRYAKEKS</sequence>
<reference evidence="2 3" key="1">
    <citation type="journal article" date="2014" name="Arch. Microbiol.">
        <title>Bacillus mesophilum sp. nov., strain IITR-54T, a novel 4-chlorobiphenyl dechlorinating bacterium.</title>
        <authorList>
            <person name="Manickam N."/>
            <person name="Singh N.K."/>
            <person name="Bajaj A."/>
            <person name="Kumar R.M."/>
            <person name="Kaur G."/>
            <person name="Kaur N."/>
            <person name="Bala M."/>
            <person name="Kumar A."/>
            <person name="Mayilraj S."/>
        </authorList>
    </citation>
    <scope>NUCLEOTIDE SEQUENCE [LARGE SCALE GENOMIC DNA]</scope>
    <source>
        <strain evidence="2 3">IITR-54</strain>
    </source>
</reference>
<dbReference type="GO" id="GO:0008218">
    <property type="term" value="P:bioluminescence"/>
    <property type="evidence" value="ECO:0007669"/>
    <property type="project" value="InterPro"/>
</dbReference>
<dbReference type="AlphaFoldDB" id="A0A7V7RQS7"/>
<dbReference type="RefSeq" id="WP_151572435.1">
    <property type="nucleotide sequence ID" value="NZ_WBOT01000001.1"/>
</dbReference>
<name>A0A7V7RQS7_9BACI</name>
<protein>
    <submittedName>
        <fullName evidence="2">Long-chain fatty acid--CoA ligase</fullName>
    </submittedName>
</protein>
<dbReference type="Gene3D" id="3.40.50.12780">
    <property type="entry name" value="N-terminal domain of ligase-like"/>
    <property type="match status" value="1"/>
</dbReference>
<dbReference type="Pfam" id="PF04443">
    <property type="entry name" value="LuxE"/>
    <property type="match status" value="1"/>
</dbReference>
<gene>
    <name evidence="2" type="ORF">F7732_04535</name>
</gene>
<evidence type="ECO:0000313" key="2">
    <source>
        <dbReference type="EMBL" id="KAB2335834.1"/>
    </source>
</evidence>
<comment type="caution">
    <text evidence="2">The sequence shown here is derived from an EMBL/GenBank/DDBJ whole genome shotgun (WGS) entry which is preliminary data.</text>
</comment>
<keyword evidence="3" id="KW-1185">Reference proteome</keyword>
<dbReference type="EMBL" id="WBOT01000001">
    <property type="protein sequence ID" value="KAB2335834.1"/>
    <property type="molecule type" value="Genomic_DNA"/>
</dbReference>